<evidence type="ECO:0000313" key="10">
    <source>
        <dbReference type="Proteomes" id="UP001321486"/>
    </source>
</evidence>
<feature type="transmembrane region" description="Helical" evidence="7">
    <location>
        <begin position="176"/>
        <end position="195"/>
    </location>
</feature>
<feature type="transmembrane region" description="Helical" evidence="7">
    <location>
        <begin position="89"/>
        <end position="109"/>
    </location>
</feature>
<keyword evidence="4 7" id="KW-0812">Transmembrane</keyword>
<feature type="transmembrane region" description="Helical" evidence="7">
    <location>
        <begin position="246"/>
        <end position="265"/>
    </location>
</feature>
<dbReference type="EMBL" id="AP027732">
    <property type="protein sequence ID" value="BDZ50055.1"/>
    <property type="molecule type" value="Genomic_DNA"/>
</dbReference>
<gene>
    <name evidence="9" type="ORF">GCM10025867_22960</name>
</gene>
<sequence length="349" mass="36302">MSAGSTSGSAAGAAVAPARGHQALALLVAGCFFMENLDSTIVTTAVPSIARDLHVDAASVGVAITAYVMTVAVLIPVSGWLADRFGSRTILLTAIALFTLASIACALSPTLPVLVVGRIVQGVGGAMMVPVGRMTVLRVTAKENLIRAVALLTWPALAAPILAPFVGGLLTTYASWHWIFLVNVPLGLIGFVAAVRIVPGRAADVDPDRVPTPPDWLGLSLTSVGIASLVWAATLLTVTPVDVPQTILAAVVGLVLIGLAVRHLLRTPKPFVDLRLLRITTYKVAMGGGSVYRFVISAIPFVLPLLFQGPSAGPRCRREAPCCSCSRAISQSNRRRPGCCALSASDGCW</sequence>
<keyword evidence="6 7" id="KW-0472">Membrane</keyword>
<dbReference type="PANTHER" id="PTHR42718">
    <property type="entry name" value="MAJOR FACILITATOR SUPERFAMILY MULTIDRUG TRANSPORTER MFSC"/>
    <property type="match status" value="1"/>
</dbReference>
<feature type="transmembrane region" description="Helical" evidence="7">
    <location>
        <begin position="285"/>
        <end position="307"/>
    </location>
</feature>
<feature type="transmembrane region" description="Helical" evidence="7">
    <location>
        <begin position="57"/>
        <end position="77"/>
    </location>
</feature>
<dbReference type="PROSITE" id="PS50850">
    <property type="entry name" value="MFS"/>
    <property type="match status" value="1"/>
</dbReference>
<accession>A0ABM8GNN4</accession>
<feature type="transmembrane region" description="Helical" evidence="7">
    <location>
        <begin position="115"/>
        <end position="136"/>
    </location>
</feature>
<dbReference type="SUPFAM" id="SSF103473">
    <property type="entry name" value="MFS general substrate transporter"/>
    <property type="match status" value="1"/>
</dbReference>
<name>A0ABM8GNN4_9MICO</name>
<dbReference type="RefSeq" id="WP_286343172.1">
    <property type="nucleotide sequence ID" value="NZ_AP027732.1"/>
</dbReference>
<evidence type="ECO:0000259" key="8">
    <source>
        <dbReference type="PROSITE" id="PS50850"/>
    </source>
</evidence>
<dbReference type="InterPro" id="IPR020846">
    <property type="entry name" value="MFS_dom"/>
</dbReference>
<comment type="subcellular location">
    <subcellularLocation>
        <location evidence="1">Cell membrane</location>
        <topology evidence="1">Multi-pass membrane protein</topology>
    </subcellularLocation>
</comment>
<evidence type="ECO:0000256" key="3">
    <source>
        <dbReference type="ARBA" id="ARBA00022475"/>
    </source>
</evidence>
<evidence type="ECO:0000256" key="1">
    <source>
        <dbReference type="ARBA" id="ARBA00004651"/>
    </source>
</evidence>
<keyword evidence="5 7" id="KW-1133">Transmembrane helix</keyword>
<evidence type="ECO:0000256" key="6">
    <source>
        <dbReference type="ARBA" id="ARBA00023136"/>
    </source>
</evidence>
<keyword evidence="10" id="KW-1185">Reference proteome</keyword>
<protein>
    <recommendedName>
        <fullName evidence="8">Major facilitator superfamily (MFS) profile domain-containing protein</fullName>
    </recommendedName>
</protein>
<reference evidence="10" key="1">
    <citation type="journal article" date="2019" name="Int. J. Syst. Evol. Microbiol.">
        <title>The Global Catalogue of Microorganisms (GCM) 10K type strain sequencing project: providing services to taxonomists for standard genome sequencing and annotation.</title>
        <authorList>
            <consortium name="The Broad Institute Genomics Platform"/>
            <consortium name="The Broad Institute Genome Sequencing Center for Infectious Disease"/>
            <person name="Wu L."/>
            <person name="Ma J."/>
        </authorList>
    </citation>
    <scope>NUCLEOTIDE SEQUENCE [LARGE SCALE GENOMIC DNA]</scope>
    <source>
        <strain evidence="10">NBRC 108728</strain>
    </source>
</reference>
<dbReference type="PANTHER" id="PTHR42718:SF46">
    <property type="entry name" value="BLR6921 PROTEIN"/>
    <property type="match status" value="1"/>
</dbReference>
<dbReference type="InterPro" id="IPR036259">
    <property type="entry name" value="MFS_trans_sf"/>
</dbReference>
<feature type="transmembrane region" description="Helical" evidence="7">
    <location>
        <begin position="216"/>
        <end position="234"/>
    </location>
</feature>
<evidence type="ECO:0000256" key="4">
    <source>
        <dbReference type="ARBA" id="ARBA00022692"/>
    </source>
</evidence>
<evidence type="ECO:0000256" key="5">
    <source>
        <dbReference type="ARBA" id="ARBA00022989"/>
    </source>
</evidence>
<organism evidence="9 10">
    <name type="scientific">Frondihabitans sucicola</name>
    <dbReference type="NCBI Taxonomy" id="1268041"/>
    <lineage>
        <taxon>Bacteria</taxon>
        <taxon>Bacillati</taxon>
        <taxon>Actinomycetota</taxon>
        <taxon>Actinomycetes</taxon>
        <taxon>Micrococcales</taxon>
        <taxon>Microbacteriaceae</taxon>
        <taxon>Frondihabitans</taxon>
    </lineage>
</organism>
<evidence type="ECO:0000256" key="7">
    <source>
        <dbReference type="SAM" id="Phobius"/>
    </source>
</evidence>
<dbReference type="Proteomes" id="UP001321486">
    <property type="component" value="Chromosome"/>
</dbReference>
<evidence type="ECO:0000256" key="2">
    <source>
        <dbReference type="ARBA" id="ARBA00022448"/>
    </source>
</evidence>
<dbReference type="Pfam" id="PF07690">
    <property type="entry name" value="MFS_1"/>
    <property type="match status" value="1"/>
</dbReference>
<dbReference type="InterPro" id="IPR011701">
    <property type="entry name" value="MFS"/>
</dbReference>
<feature type="domain" description="Major facilitator superfamily (MFS) profile" evidence="8">
    <location>
        <begin position="24"/>
        <end position="349"/>
    </location>
</feature>
<evidence type="ECO:0000313" key="9">
    <source>
        <dbReference type="EMBL" id="BDZ50055.1"/>
    </source>
</evidence>
<keyword evidence="3" id="KW-1003">Cell membrane</keyword>
<keyword evidence="2" id="KW-0813">Transport</keyword>
<proteinExistence type="predicted"/>
<dbReference type="Gene3D" id="1.20.1720.10">
    <property type="entry name" value="Multidrug resistance protein D"/>
    <property type="match status" value="1"/>
</dbReference>
<feature type="transmembrane region" description="Helical" evidence="7">
    <location>
        <begin position="148"/>
        <end position="170"/>
    </location>
</feature>